<evidence type="ECO:0000313" key="8">
    <source>
        <dbReference type="EMBL" id="KZL72474.1"/>
    </source>
</evidence>
<feature type="transmembrane region" description="Helical" evidence="6">
    <location>
        <begin position="56"/>
        <end position="76"/>
    </location>
</feature>
<feature type="transmembrane region" description="Helical" evidence="6">
    <location>
        <begin position="24"/>
        <end position="44"/>
    </location>
</feature>
<proteinExistence type="inferred from homology"/>
<organism evidence="8 9">
    <name type="scientific">Colletotrichum tofieldiae</name>
    <dbReference type="NCBI Taxonomy" id="708197"/>
    <lineage>
        <taxon>Eukaryota</taxon>
        <taxon>Fungi</taxon>
        <taxon>Dikarya</taxon>
        <taxon>Ascomycota</taxon>
        <taxon>Pezizomycotina</taxon>
        <taxon>Sordariomycetes</taxon>
        <taxon>Hypocreomycetidae</taxon>
        <taxon>Glomerellales</taxon>
        <taxon>Glomerellaceae</taxon>
        <taxon>Colletotrichum</taxon>
        <taxon>Colletotrichum spaethianum species complex</taxon>
    </lineage>
</organism>
<dbReference type="EMBL" id="LFIV01000058">
    <property type="protein sequence ID" value="KZL72474.1"/>
    <property type="molecule type" value="Genomic_DNA"/>
</dbReference>
<gene>
    <name evidence="8" type="ORF">CT0861_01399</name>
</gene>
<dbReference type="InterPro" id="IPR052337">
    <property type="entry name" value="SAT4-like"/>
</dbReference>
<evidence type="ECO:0000256" key="5">
    <source>
        <dbReference type="ARBA" id="ARBA00038359"/>
    </source>
</evidence>
<dbReference type="STRING" id="708197.A0A166TTS9"/>
<keyword evidence="9" id="KW-1185">Reference proteome</keyword>
<sequence length="225" mass="25712">LAAKNSTSTSCGLPIRNEYATTKITLLVLWLLLPTLAIVLRLAVKLARVASWGADDTTIFLAYIIPVFLQVLNSFVEKNGAGQDIWAISFDQIDRYFMGLYIAQCLYYVCMMLIKSSILFTFLRVFVGDRLRLLLWATQVFNLMVGLTFTLLGIFQCRPISLAWTFWDQEHNGHCIGIQYIGITHASLNICLDVWMLAMPAVQIWRLNMQRRKRLSVIFMFSLGL</sequence>
<dbReference type="PANTHER" id="PTHR33048:SF143">
    <property type="entry name" value="EXTRACELLULAR MEMBRANE PROTEIN CFEM DOMAIN-CONTAINING PROTEIN-RELATED"/>
    <property type="match status" value="1"/>
</dbReference>
<comment type="caution">
    <text evidence="8">The sequence shown here is derived from an EMBL/GenBank/DDBJ whole genome shotgun (WGS) entry which is preliminary data.</text>
</comment>
<reference evidence="8 9" key="1">
    <citation type="submission" date="2015-06" db="EMBL/GenBank/DDBJ databases">
        <title>Survival trade-offs in plant roots during colonization by closely related pathogenic and mutualistic fungi.</title>
        <authorList>
            <person name="Hacquard S."/>
            <person name="Kracher B."/>
            <person name="Hiruma K."/>
            <person name="Weinman A."/>
            <person name="Muench P."/>
            <person name="Garrido Oter R."/>
            <person name="Ver Loren van Themaat E."/>
            <person name="Dallerey J.-F."/>
            <person name="Damm U."/>
            <person name="Henrissat B."/>
            <person name="Lespinet O."/>
            <person name="Thon M."/>
            <person name="Kemen E."/>
            <person name="McHardy A.C."/>
            <person name="Schulze-Lefert P."/>
            <person name="O'Connell R.J."/>
        </authorList>
    </citation>
    <scope>NUCLEOTIDE SEQUENCE [LARGE SCALE GENOMIC DNA]</scope>
    <source>
        <strain evidence="8 9">0861</strain>
    </source>
</reference>
<evidence type="ECO:0000256" key="3">
    <source>
        <dbReference type="ARBA" id="ARBA00022989"/>
    </source>
</evidence>
<accession>A0A166TTS9</accession>
<evidence type="ECO:0000256" key="6">
    <source>
        <dbReference type="SAM" id="Phobius"/>
    </source>
</evidence>
<evidence type="ECO:0000259" key="7">
    <source>
        <dbReference type="Pfam" id="PF20684"/>
    </source>
</evidence>
<dbReference type="Pfam" id="PF20684">
    <property type="entry name" value="Fung_rhodopsin"/>
    <property type="match status" value="1"/>
</dbReference>
<comment type="similarity">
    <text evidence="5">Belongs to the SAT4 family.</text>
</comment>
<evidence type="ECO:0000313" key="9">
    <source>
        <dbReference type="Proteomes" id="UP000076552"/>
    </source>
</evidence>
<keyword evidence="3 6" id="KW-1133">Transmembrane helix</keyword>
<feature type="transmembrane region" description="Helical" evidence="6">
    <location>
        <begin position="96"/>
        <end position="121"/>
    </location>
</feature>
<protein>
    <submittedName>
        <fullName evidence="8">CFEM domain-containing protein</fullName>
    </submittedName>
</protein>
<evidence type="ECO:0000256" key="4">
    <source>
        <dbReference type="ARBA" id="ARBA00023136"/>
    </source>
</evidence>
<dbReference type="GO" id="GO:0016020">
    <property type="term" value="C:membrane"/>
    <property type="evidence" value="ECO:0007669"/>
    <property type="project" value="UniProtKB-SubCell"/>
</dbReference>
<feature type="domain" description="Rhodopsin" evidence="7">
    <location>
        <begin position="40"/>
        <end position="225"/>
    </location>
</feature>
<dbReference type="PANTHER" id="PTHR33048">
    <property type="entry name" value="PTH11-LIKE INTEGRAL MEMBRANE PROTEIN (AFU_ORTHOLOGUE AFUA_5G11245)"/>
    <property type="match status" value="1"/>
</dbReference>
<feature type="non-terminal residue" evidence="8">
    <location>
        <position position="1"/>
    </location>
</feature>
<evidence type="ECO:0000256" key="1">
    <source>
        <dbReference type="ARBA" id="ARBA00004141"/>
    </source>
</evidence>
<dbReference type="InterPro" id="IPR049326">
    <property type="entry name" value="Rhodopsin_dom_fungi"/>
</dbReference>
<dbReference type="Proteomes" id="UP000076552">
    <property type="component" value="Unassembled WGS sequence"/>
</dbReference>
<feature type="non-terminal residue" evidence="8">
    <location>
        <position position="225"/>
    </location>
</feature>
<feature type="transmembrane region" description="Helical" evidence="6">
    <location>
        <begin position="133"/>
        <end position="156"/>
    </location>
</feature>
<keyword evidence="2 6" id="KW-0812">Transmembrane</keyword>
<name>A0A166TTS9_9PEZI</name>
<evidence type="ECO:0000256" key="2">
    <source>
        <dbReference type="ARBA" id="ARBA00022692"/>
    </source>
</evidence>
<comment type="subcellular location">
    <subcellularLocation>
        <location evidence="1">Membrane</location>
        <topology evidence="1">Multi-pass membrane protein</topology>
    </subcellularLocation>
</comment>
<keyword evidence="4 6" id="KW-0472">Membrane</keyword>
<dbReference type="AlphaFoldDB" id="A0A166TTS9"/>